<comment type="caution">
    <text evidence="13">The sequence shown here is derived from an EMBL/GenBank/DDBJ whole genome shotgun (WGS) entry which is preliminary data.</text>
</comment>
<comment type="function">
    <text evidence="1">Responsible for the formation of the pyrimidine heterocycle in the thiamine biosynthesis pathway. Catalyzes the formation of hydroxymethylpyrimidine phosphate (HMP-P) from histidine and pyridoxal phosphate (PLP). The protein uses PLP and the active site histidine to form HMP-P, generating an inactive enzyme. The enzyme can only undergo a single turnover, which suggests it is a suicide enzyme.</text>
</comment>
<evidence type="ECO:0000256" key="1">
    <source>
        <dbReference type="ARBA" id="ARBA00003469"/>
    </source>
</evidence>
<feature type="domain" description="SsuA/THI5-like" evidence="12">
    <location>
        <begin position="11"/>
        <end position="92"/>
    </location>
</feature>
<dbReference type="AlphaFoldDB" id="A0A645F8S1"/>
<keyword evidence="9" id="KW-0408">Iron</keyword>
<dbReference type="EMBL" id="VSSQ01056919">
    <property type="protein sequence ID" value="MPN10748.1"/>
    <property type="molecule type" value="Genomic_DNA"/>
</dbReference>
<evidence type="ECO:0000256" key="4">
    <source>
        <dbReference type="ARBA" id="ARBA00011738"/>
    </source>
</evidence>
<dbReference type="InterPro" id="IPR015168">
    <property type="entry name" value="SsuA/THI5"/>
</dbReference>
<accession>A0A645F8S1</accession>
<comment type="pathway">
    <text evidence="2">Cofactor biosynthesis; thiamine diphosphate biosynthesis.</text>
</comment>
<dbReference type="GO" id="GO:0016740">
    <property type="term" value="F:transferase activity"/>
    <property type="evidence" value="ECO:0007669"/>
    <property type="project" value="UniProtKB-KW"/>
</dbReference>
<protein>
    <recommendedName>
        <fullName evidence="10">Thiamine pyrimidine synthase</fullName>
    </recommendedName>
</protein>
<evidence type="ECO:0000256" key="10">
    <source>
        <dbReference type="ARBA" id="ARBA00033171"/>
    </source>
</evidence>
<dbReference type="PANTHER" id="PTHR31528:SF1">
    <property type="entry name" value="4-AMINO-5-HYDROXYMETHYL-2-METHYLPYRIMIDINE PHOSPHATE SYNTHASE THI11-RELATED"/>
    <property type="match status" value="1"/>
</dbReference>
<evidence type="ECO:0000256" key="2">
    <source>
        <dbReference type="ARBA" id="ARBA00004948"/>
    </source>
</evidence>
<reference evidence="13" key="1">
    <citation type="submission" date="2019-08" db="EMBL/GenBank/DDBJ databases">
        <authorList>
            <person name="Kucharzyk K."/>
            <person name="Murdoch R.W."/>
            <person name="Higgins S."/>
            <person name="Loffler F."/>
        </authorList>
    </citation>
    <scope>NUCLEOTIDE SEQUENCE</scope>
</reference>
<evidence type="ECO:0000256" key="3">
    <source>
        <dbReference type="ARBA" id="ARBA00009406"/>
    </source>
</evidence>
<evidence type="ECO:0000256" key="7">
    <source>
        <dbReference type="ARBA" id="ARBA00022898"/>
    </source>
</evidence>
<dbReference type="InterPro" id="IPR027939">
    <property type="entry name" value="NMT1/THI5"/>
</dbReference>
<name>A0A645F8S1_9ZZZZ</name>
<keyword evidence="5" id="KW-0808">Transferase</keyword>
<dbReference type="PANTHER" id="PTHR31528">
    <property type="entry name" value="4-AMINO-5-HYDROXYMETHYL-2-METHYLPYRIMIDINE PHOSPHATE SYNTHASE THI11-RELATED"/>
    <property type="match status" value="1"/>
</dbReference>
<comment type="catalytic activity">
    <reaction evidence="11">
        <text>N(6)-(pyridoxal phosphate)-L-lysyl-[4-amino-5-hydroxymethyl-2-methylpyrimidine phosphate synthase] + L-histidyl-[4-amino-5-hydroxymethyl-2-methylpyrimidine phosphate synthase] + 2 Fe(3+) + 4 H2O = L-lysyl-[4-amino-5-hydroxymethyl-2-methylpyrimidine phosphate synthase] + (2S)-2-amino-5-hydroxy-4-oxopentanoyl-[4-amino-5-hydroxymethyl-2-methylpyrimidine phosphate synthase] + 4-amino-2-methyl-5-(phosphooxymethyl)pyrimidine + 3-oxopropanoate + 2 Fe(2+) + 2 H(+)</text>
        <dbReference type="Rhea" id="RHEA:65756"/>
        <dbReference type="Rhea" id="RHEA-COMP:16892"/>
        <dbReference type="Rhea" id="RHEA-COMP:16893"/>
        <dbReference type="Rhea" id="RHEA-COMP:16894"/>
        <dbReference type="Rhea" id="RHEA-COMP:16895"/>
        <dbReference type="ChEBI" id="CHEBI:15377"/>
        <dbReference type="ChEBI" id="CHEBI:15378"/>
        <dbReference type="ChEBI" id="CHEBI:29033"/>
        <dbReference type="ChEBI" id="CHEBI:29034"/>
        <dbReference type="ChEBI" id="CHEBI:29969"/>
        <dbReference type="ChEBI" id="CHEBI:29979"/>
        <dbReference type="ChEBI" id="CHEBI:33190"/>
        <dbReference type="ChEBI" id="CHEBI:58354"/>
        <dbReference type="ChEBI" id="CHEBI:143915"/>
        <dbReference type="ChEBI" id="CHEBI:157692"/>
    </reaction>
    <physiologicalReaction direction="left-to-right" evidence="11">
        <dbReference type="Rhea" id="RHEA:65757"/>
    </physiologicalReaction>
</comment>
<evidence type="ECO:0000259" key="12">
    <source>
        <dbReference type="Pfam" id="PF09084"/>
    </source>
</evidence>
<evidence type="ECO:0000256" key="11">
    <source>
        <dbReference type="ARBA" id="ARBA00048179"/>
    </source>
</evidence>
<comment type="subunit">
    <text evidence="4">Homodimer.</text>
</comment>
<proteinExistence type="inferred from homology"/>
<sequence>MPLKFDGVTLFLWGALDAVCGMEYDEYYQLLAAGQNPEELTVFRLRDHQLNIPEDGLYTLKSTVATHPETCAAMRSALLEGWRGAVRHPEQAMKYIRLYAERDGARFDPAHQFWMLNLFGKSLEINGAQAGTLDPAAYESTVRALRRSGLIAKSVGYRDFCPGLPLPSASSGGKP</sequence>
<dbReference type="Gene3D" id="3.40.190.10">
    <property type="entry name" value="Periplasmic binding protein-like II"/>
    <property type="match status" value="1"/>
</dbReference>
<dbReference type="SUPFAM" id="SSF53850">
    <property type="entry name" value="Periplasmic binding protein-like II"/>
    <property type="match status" value="1"/>
</dbReference>
<keyword evidence="7" id="KW-0663">Pyridoxal phosphate</keyword>
<keyword evidence="6" id="KW-0479">Metal-binding</keyword>
<evidence type="ECO:0000256" key="8">
    <source>
        <dbReference type="ARBA" id="ARBA00022977"/>
    </source>
</evidence>
<gene>
    <name evidence="13" type="ORF">SDC9_158045</name>
</gene>
<dbReference type="Pfam" id="PF09084">
    <property type="entry name" value="NMT1"/>
    <property type="match status" value="1"/>
</dbReference>
<evidence type="ECO:0000313" key="13">
    <source>
        <dbReference type="EMBL" id="MPN10748.1"/>
    </source>
</evidence>
<evidence type="ECO:0000256" key="5">
    <source>
        <dbReference type="ARBA" id="ARBA00022679"/>
    </source>
</evidence>
<keyword evidence="8" id="KW-0784">Thiamine biosynthesis</keyword>
<dbReference type="GO" id="GO:0009228">
    <property type="term" value="P:thiamine biosynthetic process"/>
    <property type="evidence" value="ECO:0007669"/>
    <property type="project" value="UniProtKB-KW"/>
</dbReference>
<evidence type="ECO:0000256" key="9">
    <source>
        <dbReference type="ARBA" id="ARBA00023004"/>
    </source>
</evidence>
<dbReference type="GO" id="GO:0046872">
    <property type="term" value="F:metal ion binding"/>
    <property type="evidence" value="ECO:0007669"/>
    <property type="project" value="UniProtKB-KW"/>
</dbReference>
<evidence type="ECO:0000256" key="6">
    <source>
        <dbReference type="ARBA" id="ARBA00022723"/>
    </source>
</evidence>
<comment type="similarity">
    <text evidence="3">Belongs to the NMT1/THI5 family.</text>
</comment>
<organism evidence="13">
    <name type="scientific">bioreactor metagenome</name>
    <dbReference type="NCBI Taxonomy" id="1076179"/>
    <lineage>
        <taxon>unclassified sequences</taxon>
        <taxon>metagenomes</taxon>
        <taxon>ecological metagenomes</taxon>
    </lineage>
</organism>